<keyword evidence="7" id="KW-1185">Reference proteome</keyword>
<evidence type="ECO:0000256" key="5">
    <source>
        <dbReference type="PIRSR" id="PIRSR004869-50"/>
    </source>
</evidence>
<evidence type="ECO:0000313" key="6">
    <source>
        <dbReference type="EMBL" id="AGL01074.1"/>
    </source>
</evidence>
<dbReference type="OrthoDB" id="9781783at2"/>
<dbReference type="GO" id="GO:0016829">
    <property type="term" value="F:lyase activity"/>
    <property type="evidence" value="ECO:0007669"/>
    <property type="project" value="UniProtKB-KW"/>
</dbReference>
<dbReference type="SFLD" id="SFLDG01099">
    <property type="entry name" value="Uncharacterised_Radical_SAM_Su"/>
    <property type="match status" value="1"/>
</dbReference>
<dbReference type="STRING" id="767817.Desgi_1594"/>
<dbReference type="KEGG" id="dgi:Desgi_1594"/>
<keyword evidence="6" id="KW-0456">Lyase</keyword>
<feature type="binding site" evidence="5">
    <location>
        <position position="89"/>
    </location>
    <ligand>
        <name>[4Fe-4S] cluster</name>
        <dbReference type="ChEBI" id="CHEBI:49883"/>
        <note>4Fe-4S-S-AdoMet</note>
    </ligand>
</feature>
<dbReference type="InterPro" id="IPR058240">
    <property type="entry name" value="rSAM_sf"/>
</dbReference>
<dbReference type="AlphaFoldDB" id="R4KER6"/>
<sequence>MQLKNMPGYRKILTNKILQNKVEQARRHLTDCNLCPHNCAVNRQEKLGFCRAGDKVVLSSYGPHMGEEPPLVGKHGSGTIFFGYCNMRCVFCQNCELSFGGEGELVTNAELADIMLELQNFYKCHNINLVTPTHFVPNILEAVLLAAEQGLMLPLVYNCGGYEKLETLALLEDVIDIYMPDFKYHQAEWGKKYSGVKNYPDIVKKSLQEMDRQVGGLKTDKQGVAYRGLIIRHLVMPGGVEDTKAILKFIKEELSPGCLVNLMDQYFPAHQAHQFEELSRRLSYNEYKKALEYAKTLGLNLVR</sequence>
<dbReference type="PANTHER" id="PTHR43075">
    <property type="entry name" value="FORMATE LYASE ACTIVATING ENZYME, PUTATIVE (AFU_ORTHOLOGUE AFUA_2G15630)-RELATED"/>
    <property type="match status" value="1"/>
</dbReference>
<dbReference type="EMBL" id="CP003273">
    <property type="protein sequence ID" value="AGL01074.1"/>
    <property type="molecule type" value="Genomic_DNA"/>
</dbReference>
<dbReference type="InterPro" id="IPR016431">
    <property type="entry name" value="Pyrv-formate_lyase-activ_prd"/>
</dbReference>
<reference evidence="6 7" key="1">
    <citation type="submission" date="2012-01" db="EMBL/GenBank/DDBJ databases">
        <title>Complete sequence of Desulfotomaculum gibsoniae DSM 7213.</title>
        <authorList>
            <consortium name="US DOE Joint Genome Institute"/>
            <person name="Lucas S."/>
            <person name="Han J."/>
            <person name="Lapidus A."/>
            <person name="Cheng J.-F."/>
            <person name="Goodwin L."/>
            <person name="Pitluck S."/>
            <person name="Peters L."/>
            <person name="Ovchinnikova G."/>
            <person name="Teshima H."/>
            <person name="Detter J.C."/>
            <person name="Han C."/>
            <person name="Tapia R."/>
            <person name="Land M."/>
            <person name="Hauser L."/>
            <person name="Kyrpides N."/>
            <person name="Ivanova N."/>
            <person name="Pagani I."/>
            <person name="Parshina S."/>
            <person name="Plugge C."/>
            <person name="Muyzer G."/>
            <person name="Kuever J."/>
            <person name="Ivanova A."/>
            <person name="Nazina T."/>
            <person name="Klenk H.-P."/>
            <person name="Brambilla E."/>
            <person name="Spring S."/>
            <person name="Stams A.F."/>
            <person name="Woyke T."/>
        </authorList>
    </citation>
    <scope>NUCLEOTIDE SEQUENCE [LARGE SCALE GENOMIC DNA]</scope>
    <source>
        <strain evidence="6 7">DSM 7213</strain>
    </source>
</reference>
<dbReference type="eggNOG" id="COG1313">
    <property type="taxonomic scope" value="Bacteria"/>
</dbReference>
<feature type="binding site" evidence="5">
    <location>
        <position position="92"/>
    </location>
    <ligand>
        <name>[4Fe-4S] cluster</name>
        <dbReference type="ChEBI" id="CHEBI:49883"/>
        <note>4Fe-4S-S-AdoMet</note>
    </ligand>
</feature>
<keyword evidence="6" id="KW-0670">Pyruvate</keyword>
<protein>
    <submittedName>
        <fullName evidence="6">Pyruvate formate lyase activating protein-like uncharacterized Fe-S protein</fullName>
    </submittedName>
</protein>
<dbReference type="HOGENOM" id="CLU_062674_0_1_9"/>
<dbReference type="GO" id="GO:0046872">
    <property type="term" value="F:metal ion binding"/>
    <property type="evidence" value="ECO:0007669"/>
    <property type="project" value="UniProtKB-KW"/>
</dbReference>
<organism evidence="6 7">
    <name type="scientific">Desulfoscipio gibsoniae DSM 7213</name>
    <dbReference type="NCBI Taxonomy" id="767817"/>
    <lineage>
        <taxon>Bacteria</taxon>
        <taxon>Bacillati</taxon>
        <taxon>Bacillota</taxon>
        <taxon>Clostridia</taxon>
        <taxon>Eubacteriales</taxon>
        <taxon>Desulfallaceae</taxon>
        <taxon>Desulfoscipio</taxon>
    </lineage>
</organism>
<dbReference type="PIRSF" id="PIRSF004869">
    <property type="entry name" value="PflX_prd"/>
    <property type="match status" value="1"/>
</dbReference>
<dbReference type="SFLD" id="SFLDS00029">
    <property type="entry name" value="Radical_SAM"/>
    <property type="match status" value="1"/>
</dbReference>
<keyword evidence="2 5" id="KW-0479">Metal-binding</keyword>
<evidence type="ECO:0000256" key="4">
    <source>
        <dbReference type="ARBA" id="ARBA00023014"/>
    </source>
</evidence>
<evidence type="ECO:0000256" key="2">
    <source>
        <dbReference type="ARBA" id="ARBA00022723"/>
    </source>
</evidence>
<feature type="binding site" evidence="5">
    <location>
        <position position="85"/>
    </location>
    <ligand>
        <name>[4Fe-4S] cluster</name>
        <dbReference type="ChEBI" id="CHEBI:49883"/>
        <note>4Fe-4S-S-AdoMet</note>
    </ligand>
</feature>
<dbReference type="SUPFAM" id="SSF102114">
    <property type="entry name" value="Radical SAM enzymes"/>
    <property type="match status" value="1"/>
</dbReference>
<evidence type="ECO:0000256" key="1">
    <source>
        <dbReference type="ARBA" id="ARBA00022691"/>
    </source>
</evidence>
<dbReference type="Gene3D" id="3.20.20.70">
    <property type="entry name" value="Aldolase class I"/>
    <property type="match status" value="1"/>
</dbReference>
<dbReference type="InterPro" id="IPR040085">
    <property type="entry name" value="MJ0674-like"/>
</dbReference>
<comment type="cofactor">
    <cofactor evidence="5">
        <name>[4Fe-4S] cluster</name>
        <dbReference type="ChEBI" id="CHEBI:49883"/>
    </cofactor>
    <text evidence="5">Binds 1 [4Fe-4S] cluster. The cluster is coordinated with 3 cysteines and an exchangeable S-adenosyl-L-methionine.</text>
</comment>
<accession>R4KER6</accession>
<keyword evidence="1 5" id="KW-0949">S-adenosyl-L-methionine</keyword>
<dbReference type="RefSeq" id="WP_006523935.1">
    <property type="nucleotide sequence ID" value="NC_021184.1"/>
</dbReference>
<dbReference type="InterPro" id="IPR013785">
    <property type="entry name" value="Aldolase_TIM"/>
</dbReference>
<dbReference type="Proteomes" id="UP000013520">
    <property type="component" value="Chromosome"/>
</dbReference>
<keyword evidence="3 5" id="KW-0408">Iron</keyword>
<name>R4KER6_9FIRM</name>
<dbReference type="InterPro" id="IPR007197">
    <property type="entry name" value="rSAM"/>
</dbReference>
<gene>
    <name evidence="6" type="ORF">Desgi_1594</name>
</gene>
<evidence type="ECO:0000256" key="3">
    <source>
        <dbReference type="ARBA" id="ARBA00023004"/>
    </source>
</evidence>
<dbReference type="GO" id="GO:0051536">
    <property type="term" value="F:iron-sulfur cluster binding"/>
    <property type="evidence" value="ECO:0007669"/>
    <property type="project" value="UniProtKB-KW"/>
</dbReference>
<dbReference type="PANTHER" id="PTHR43075:SF1">
    <property type="entry name" value="FORMATE LYASE ACTIVATING ENZYME, PUTATIVE (AFU_ORTHOLOGUE AFUA_2G15630)-RELATED"/>
    <property type="match status" value="1"/>
</dbReference>
<proteinExistence type="predicted"/>
<keyword evidence="4 5" id="KW-0411">Iron-sulfur</keyword>
<evidence type="ECO:0000313" key="7">
    <source>
        <dbReference type="Proteomes" id="UP000013520"/>
    </source>
</evidence>